<keyword evidence="2" id="KW-1185">Reference proteome</keyword>
<sequence length="81" mass="9077">MSTATQTLLALPMQERLALADQLHASVPANWQKEATEAWLKEAELRAAEMEANPGLEITHESFLARFKTCPSIDEMNLPLR</sequence>
<evidence type="ECO:0000313" key="1">
    <source>
        <dbReference type="EMBL" id="SKA77479.1"/>
    </source>
</evidence>
<name>A0A1T4WJX3_9BACT</name>
<dbReference type="RefSeq" id="WP_078811600.1">
    <property type="nucleotide sequence ID" value="NZ_FUYE01000001.1"/>
</dbReference>
<dbReference type="STRING" id="48467.SAMN02745166_00384"/>
<dbReference type="InterPro" id="IPR013406">
    <property type="entry name" value="CHP02574_addiction_mod"/>
</dbReference>
<dbReference type="Pfam" id="PF09720">
    <property type="entry name" value="Unstab_antitox"/>
    <property type="match status" value="1"/>
</dbReference>
<dbReference type="Proteomes" id="UP000190774">
    <property type="component" value="Unassembled WGS sequence"/>
</dbReference>
<protein>
    <submittedName>
        <fullName evidence="1">Putative addiction module component, TIGR02574 family</fullName>
    </submittedName>
</protein>
<evidence type="ECO:0000313" key="2">
    <source>
        <dbReference type="Proteomes" id="UP000190774"/>
    </source>
</evidence>
<organism evidence="1 2">
    <name type="scientific">Prosthecobacter debontii</name>
    <dbReference type="NCBI Taxonomy" id="48467"/>
    <lineage>
        <taxon>Bacteria</taxon>
        <taxon>Pseudomonadati</taxon>
        <taxon>Verrucomicrobiota</taxon>
        <taxon>Verrucomicrobiia</taxon>
        <taxon>Verrucomicrobiales</taxon>
        <taxon>Verrucomicrobiaceae</taxon>
        <taxon>Prosthecobacter</taxon>
    </lineage>
</organism>
<reference evidence="2" key="1">
    <citation type="submission" date="2017-02" db="EMBL/GenBank/DDBJ databases">
        <authorList>
            <person name="Varghese N."/>
            <person name="Submissions S."/>
        </authorList>
    </citation>
    <scope>NUCLEOTIDE SEQUENCE [LARGE SCALE GENOMIC DNA]</scope>
    <source>
        <strain evidence="2">ATCC 700200</strain>
    </source>
</reference>
<proteinExistence type="predicted"/>
<accession>A0A1T4WJX3</accession>
<dbReference type="AlphaFoldDB" id="A0A1T4WJX3"/>
<dbReference type="EMBL" id="FUYE01000001">
    <property type="protein sequence ID" value="SKA77479.1"/>
    <property type="molecule type" value="Genomic_DNA"/>
</dbReference>
<gene>
    <name evidence="1" type="ORF">SAMN02745166_00384</name>
</gene>